<proteinExistence type="predicted"/>
<protein>
    <submittedName>
        <fullName evidence="2">Uncharacterized protein</fullName>
    </submittedName>
</protein>
<accession>A0A9X1U4K0</accession>
<reference evidence="2" key="1">
    <citation type="submission" date="2022-01" db="EMBL/GenBank/DDBJ databases">
        <authorList>
            <person name="Jo J.-H."/>
            <person name="Im W.-T."/>
        </authorList>
    </citation>
    <scope>NUCLEOTIDE SEQUENCE</scope>
    <source>
        <strain evidence="2">G124</strain>
    </source>
</reference>
<comment type="caution">
    <text evidence="2">The sequence shown here is derived from an EMBL/GenBank/DDBJ whole genome shotgun (WGS) entry which is preliminary data.</text>
</comment>
<sequence>MASAELTVPEPGRLFDDNFLRFLPAPLREPRRAWLAILTGWALSIIGSLALAALSKAFAPALPTPEFPMKGPIAFFMLVVFAPLLETLIMAGFLSLFLRFMPPVAAILLSAGGWGIAHSLEAVGWGLVIWWPFLIFSTLFVVWRQRGFWAGVAVAATTHALQNVGPGWVVAFG</sequence>
<dbReference type="EMBL" id="JAKFGM010000001">
    <property type="protein sequence ID" value="MCF2514271.1"/>
    <property type="molecule type" value="Genomic_DNA"/>
</dbReference>
<name>A0A9X1U4K0_9SPHN</name>
<evidence type="ECO:0000256" key="1">
    <source>
        <dbReference type="SAM" id="Phobius"/>
    </source>
</evidence>
<dbReference type="Proteomes" id="UP001139410">
    <property type="component" value="Unassembled WGS sequence"/>
</dbReference>
<feature type="transmembrane region" description="Helical" evidence="1">
    <location>
        <begin position="73"/>
        <end position="93"/>
    </location>
</feature>
<evidence type="ECO:0000313" key="2">
    <source>
        <dbReference type="EMBL" id="MCF2514271.1"/>
    </source>
</evidence>
<feature type="transmembrane region" description="Helical" evidence="1">
    <location>
        <begin position="33"/>
        <end position="53"/>
    </location>
</feature>
<dbReference type="RefSeq" id="WP_235066744.1">
    <property type="nucleotide sequence ID" value="NZ_JAKFGM010000001.1"/>
</dbReference>
<keyword evidence="1" id="KW-0812">Transmembrane</keyword>
<keyword evidence="3" id="KW-1185">Reference proteome</keyword>
<organism evidence="2 3">
    <name type="scientific">Sphingomonas cremea</name>
    <dbReference type="NCBI Taxonomy" id="2904799"/>
    <lineage>
        <taxon>Bacteria</taxon>
        <taxon>Pseudomonadati</taxon>
        <taxon>Pseudomonadota</taxon>
        <taxon>Alphaproteobacteria</taxon>
        <taxon>Sphingomonadales</taxon>
        <taxon>Sphingomonadaceae</taxon>
        <taxon>Sphingomonas</taxon>
    </lineage>
</organism>
<feature type="transmembrane region" description="Helical" evidence="1">
    <location>
        <begin position="100"/>
        <end position="117"/>
    </location>
</feature>
<dbReference type="AlphaFoldDB" id="A0A9X1U4K0"/>
<evidence type="ECO:0000313" key="3">
    <source>
        <dbReference type="Proteomes" id="UP001139410"/>
    </source>
</evidence>
<keyword evidence="1" id="KW-0472">Membrane</keyword>
<gene>
    <name evidence="2" type="ORF">LVY65_04215</name>
</gene>
<feature type="transmembrane region" description="Helical" evidence="1">
    <location>
        <begin position="123"/>
        <end position="143"/>
    </location>
</feature>
<keyword evidence="1" id="KW-1133">Transmembrane helix</keyword>